<evidence type="ECO:0000313" key="2">
    <source>
        <dbReference type="EMBL" id="GAA0819196.1"/>
    </source>
</evidence>
<name>A0ABN1L8V0_9GAMM</name>
<protein>
    <recommendedName>
        <fullName evidence="4">DUF541 domain-containing protein</fullName>
    </recommendedName>
</protein>
<organism evidence="2 3">
    <name type="scientific">Colwellia asteriadis</name>
    <dbReference type="NCBI Taxonomy" id="517723"/>
    <lineage>
        <taxon>Bacteria</taxon>
        <taxon>Pseudomonadati</taxon>
        <taxon>Pseudomonadota</taxon>
        <taxon>Gammaproteobacteria</taxon>
        <taxon>Alteromonadales</taxon>
        <taxon>Colwelliaceae</taxon>
        <taxon>Colwellia</taxon>
    </lineage>
</organism>
<keyword evidence="3" id="KW-1185">Reference proteome</keyword>
<comment type="caution">
    <text evidence="2">The sequence shown here is derived from an EMBL/GenBank/DDBJ whole genome shotgun (WGS) entry which is preliminary data.</text>
</comment>
<evidence type="ECO:0000256" key="1">
    <source>
        <dbReference type="SAM" id="SignalP"/>
    </source>
</evidence>
<evidence type="ECO:0008006" key="4">
    <source>
        <dbReference type="Google" id="ProtNLM"/>
    </source>
</evidence>
<keyword evidence="1" id="KW-0732">Signal</keyword>
<dbReference type="Proteomes" id="UP001500021">
    <property type="component" value="Unassembled WGS sequence"/>
</dbReference>
<reference evidence="2 3" key="1">
    <citation type="journal article" date="2019" name="Int. J. Syst. Evol. Microbiol.">
        <title>The Global Catalogue of Microorganisms (GCM) 10K type strain sequencing project: providing services to taxonomists for standard genome sequencing and annotation.</title>
        <authorList>
            <consortium name="The Broad Institute Genomics Platform"/>
            <consortium name="The Broad Institute Genome Sequencing Center for Infectious Disease"/>
            <person name="Wu L."/>
            <person name="Ma J."/>
        </authorList>
    </citation>
    <scope>NUCLEOTIDE SEQUENCE [LARGE SCALE GENOMIC DNA]</scope>
    <source>
        <strain evidence="2 3">JCM 15608</strain>
    </source>
</reference>
<evidence type="ECO:0000313" key="3">
    <source>
        <dbReference type="Proteomes" id="UP001500021"/>
    </source>
</evidence>
<gene>
    <name evidence="2" type="ORF">GCM10009111_22990</name>
</gene>
<feature type="chain" id="PRO_5045786024" description="DUF541 domain-containing protein" evidence="1">
    <location>
        <begin position="23"/>
        <end position="262"/>
    </location>
</feature>
<proteinExistence type="predicted"/>
<accession>A0ABN1L8V0</accession>
<feature type="signal peptide" evidence="1">
    <location>
        <begin position="1"/>
        <end position="22"/>
    </location>
</feature>
<dbReference type="EMBL" id="BAAAFA010000007">
    <property type="protein sequence ID" value="GAA0819196.1"/>
    <property type="molecule type" value="Genomic_DNA"/>
</dbReference>
<sequence length="262" mass="29694">MDLIMKKIFACIALSAPLFSYAFEHGKVYYSFDSENEARVIVVPAEEDNHYYINYRNFNHHYDNQTLLYKQIKNNINEGFYYQLADTARVNLRNELNKTLIHGTLYSYSTVFLDDDSKTKIIYAGDADIVQARNVKEAYHKRQLDVSSKVAAKKLIKSAQENFNSACKQAVNIDIDWNAFVSQELKAAPAKLSSYLGALSKICAIDSDYLEAVNSITQIKVSPAEDTTQQKVTLADNQLTIQIASEQPNLPETSYQAIFTIL</sequence>